<keyword evidence="5" id="KW-1185">Reference proteome</keyword>
<sequence>MRNARVRTPRVLPLDRPRARGRRDGQRAVSSSAASSRRGAIATMSVSRRSTSNAPRDAAASRATLRNHCPPMRKKKTSPVKDLLLTRYAPIADGIAALFFPYAEVVIHDLHDQTVLYLANNLSKREIGDESALEETEHSARERVIGPYEKLNWDGRRMRCVSNVLFDDNGQPAGMMCINFNIAVFEDVRSTLDLFIKGAGVVAQPEELFRDDWQERINTFLHGWLRDRQIGLNGLTREHRRELVEALYAEGAFRGKSSANYVANVLGMGRATVYKHLKQMKESAS</sequence>
<evidence type="ECO:0000256" key="1">
    <source>
        <dbReference type="SAM" id="MobiDB-lite"/>
    </source>
</evidence>
<dbReference type="InterPro" id="IPR039445">
    <property type="entry name" value="DauR-like_HTH"/>
</dbReference>
<reference evidence="4 5" key="1">
    <citation type="journal article" date="2022" name="Arch. Microbiol.">
        <title>Paraburkholderia bengalensis sp. nov. isolated from roots of Oryza sativa, IR64.</title>
        <authorList>
            <person name="Nag P."/>
            <person name="Mondal N."/>
            <person name="Sarkar J."/>
            <person name="Das S."/>
        </authorList>
    </citation>
    <scope>NUCLEOTIDE SEQUENCE [LARGE SCALE GENOMIC DNA]</scope>
    <source>
        <strain evidence="4 5">IR64_4_BI</strain>
    </source>
</reference>
<feature type="compositionally biased region" description="Basic and acidic residues" evidence="1">
    <location>
        <begin position="13"/>
        <end position="26"/>
    </location>
</feature>
<dbReference type="Pfam" id="PF08348">
    <property type="entry name" value="PAS_6"/>
    <property type="match status" value="1"/>
</dbReference>
<dbReference type="PANTHER" id="PTHR35568:SF1">
    <property type="entry name" value="TRANSCRIPTIONAL REGULATOR DAUR"/>
    <property type="match status" value="1"/>
</dbReference>
<evidence type="ECO:0000313" key="4">
    <source>
        <dbReference type="EMBL" id="MEI5997498.1"/>
    </source>
</evidence>
<dbReference type="Pfam" id="PF13309">
    <property type="entry name" value="HTH_22"/>
    <property type="match status" value="1"/>
</dbReference>
<gene>
    <name evidence="4" type="ORF">H3V53_09830</name>
</gene>
<protein>
    <submittedName>
        <fullName evidence="4">PAS domain-containing protein</fullName>
    </submittedName>
</protein>
<organism evidence="4 5">
    <name type="scientific">Paraburkholderia bengalensis</name>
    <dbReference type="NCBI Taxonomy" id="2747562"/>
    <lineage>
        <taxon>Bacteria</taxon>
        <taxon>Pseudomonadati</taxon>
        <taxon>Pseudomonadota</taxon>
        <taxon>Betaproteobacteria</taxon>
        <taxon>Burkholderiales</taxon>
        <taxon>Burkholderiaceae</taxon>
        <taxon>Paraburkholderia</taxon>
    </lineage>
</organism>
<proteinExistence type="predicted"/>
<dbReference type="Proteomes" id="UP001386437">
    <property type="component" value="Unassembled WGS sequence"/>
</dbReference>
<evidence type="ECO:0000313" key="5">
    <source>
        <dbReference type="Proteomes" id="UP001386437"/>
    </source>
</evidence>
<dbReference type="PANTHER" id="PTHR35568">
    <property type="entry name" value="TRANSCRIPTIONAL REGULATOR DAUR"/>
    <property type="match status" value="1"/>
</dbReference>
<accession>A0ABU8IPG8</accession>
<evidence type="ECO:0000259" key="2">
    <source>
        <dbReference type="Pfam" id="PF08348"/>
    </source>
</evidence>
<feature type="region of interest" description="Disordered" evidence="1">
    <location>
        <begin position="1"/>
        <end position="64"/>
    </location>
</feature>
<feature type="compositionally biased region" description="Low complexity" evidence="1">
    <location>
        <begin position="27"/>
        <end position="42"/>
    </location>
</feature>
<feature type="compositionally biased region" description="Polar residues" evidence="1">
    <location>
        <begin position="44"/>
        <end position="54"/>
    </location>
</feature>
<dbReference type="EMBL" id="JACFYJ010000011">
    <property type="protein sequence ID" value="MEI5997498.1"/>
    <property type="molecule type" value="Genomic_DNA"/>
</dbReference>
<dbReference type="InterPro" id="IPR039446">
    <property type="entry name" value="DauR-like"/>
</dbReference>
<dbReference type="InterPro" id="IPR013559">
    <property type="entry name" value="YheO"/>
</dbReference>
<feature type="domain" description="Transcriptional regulator DauR-like HTH" evidence="3">
    <location>
        <begin position="217"/>
        <end position="278"/>
    </location>
</feature>
<comment type="caution">
    <text evidence="4">The sequence shown here is derived from an EMBL/GenBank/DDBJ whole genome shotgun (WGS) entry which is preliminary data.</text>
</comment>
<evidence type="ECO:0000259" key="3">
    <source>
        <dbReference type="Pfam" id="PF13309"/>
    </source>
</evidence>
<name>A0ABU8IPG8_9BURK</name>
<feature type="domain" description="YheO-like" evidence="2">
    <location>
        <begin position="85"/>
        <end position="189"/>
    </location>
</feature>